<dbReference type="Pfam" id="PF00691">
    <property type="entry name" value="OmpA"/>
    <property type="match status" value="1"/>
</dbReference>
<dbReference type="Proteomes" id="UP001162734">
    <property type="component" value="Chromosome"/>
</dbReference>
<feature type="compositionally biased region" description="Basic and acidic residues" evidence="2">
    <location>
        <begin position="112"/>
        <end position="129"/>
    </location>
</feature>
<sequence>MTRLALAALLALAAIPATSRAQTAWELGKKAVGGAAVGKLEKELNKRLLAESRKNQCSFKTDSDELAPGCDPKAKRLASALVDAKRRLQSAGVENFKFEVSGHTDTSGSAAHNRELSQRRAERMKKELAAKGVPSGDITAVGVGSERPLVKPDDTPAKKARNRRYEVQVRL</sequence>
<protein>
    <recommendedName>
        <fullName evidence="4">OmpA-like domain-containing protein</fullName>
    </recommendedName>
</protein>
<feature type="chain" id="PRO_5046733607" description="OmpA-like domain-containing protein" evidence="3">
    <location>
        <begin position="22"/>
        <end position="171"/>
    </location>
</feature>
<evidence type="ECO:0000256" key="2">
    <source>
        <dbReference type="SAM" id="MobiDB-lite"/>
    </source>
</evidence>
<gene>
    <name evidence="5" type="ORF">AMPC_14360</name>
</gene>
<evidence type="ECO:0000256" key="3">
    <source>
        <dbReference type="SAM" id="SignalP"/>
    </source>
</evidence>
<organism evidence="5 6">
    <name type="scientific">Anaeromyxobacter paludicola</name>
    <dbReference type="NCBI Taxonomy" id="2918171"/>
    <lineage>
        <taxon>Bacteria</taxon>
        <taxon>Pseudomonadati</taxon>
        <taxon>Myxococcota</taxon>
        <taxon>Myxococcia</taxon>
        <taxon>Myxococcales</taxon>
        <taxon>Cystobacterineae</taxon>
        <taxon>Anaeromyxobacteraceae</taxon>
        <taxon>Anaeromyxobacter</taxon>
    </lineage>
</organism>
<dbReference type="InterPro" id="IPR036737">
    <property type="entry name" value="OmpA-like_sf"/>
</dbReference>
<proteinExistence type="predicted"/>
<keyword evidence="6" id="KW-1185">Reference proteome</keyword>
<feature type="signal peptide" evidence="3">
    <location>
        <begin position="1"/>
        <end position="21"/>
    </location>
</feature>
<accession>A0ABM7X900</accession>
<evidence type="ECO:0000256" key="1">
    <source>
        <dbReference type="PROSITE-ProRule" id="PRU00473"/>
    </source>
</evidence>
<dbReference type="RefSeq" id="WP_248345505.1">
    <property type="nucleotide sequence ID" value="NZ_AP025592.1"/>
</dbReference>
<feature type="compositionally biased region" description="Basic and acidic residues" evidence="2">
    <location>
        <begin position="148"/>
        <end position="171"/>
    </location>
</feature>
<feature type="region of interest" description="Disordered" evidence="2">
    <location>
        <begin position="99"/>
        <end position="171"/>
    </location>
</feature>
<dbReference type="InterPro" id="IPR050330">
    <property type="entry name" value="Bact_OuterMem_StrucFunc"/>
</dbReference>
<dbReference type="PANTHER" id="PTHR30329:SF21">
    <property type="entry name" value="LIPOPROTEIN YIAD-RELATED"/>
    <property type="match status" value="1"/>
</dbReference>
<dbReference type="PROSITE" id="PS51123">
    <property type="entry name" value="OMPA_2"/>
    <property type="match status" value="1"/>
</dbReference>
<keyword evidence="1" id="KW-0472">Membrane</keyword>
<evidence type="ECO:0000259" key="4">
    <source>
        <dbReference type="PROSITE" id="PS51123"/>
    </source>
</evidence>
<evidence type="ECO:0000313" key="6">
    <source>
        <dbReference type="Proteomes" id="UP001162734"/>
    </source>
</evidence>
<dbReference type="SUPFAM" id="SSF103088">
    <property type="entry name" value="OmpA-like"/>
    <property type="match status" value="1"/>
</dbReference>
<keyword evidence="3" id="KW-0732">Signal</keyword>
<dbReference type="EMBL" id="AP025592">
    <property type="protein sequence ID" value="BDG08323.1"/>
    <property type="molecule type" value="Genomic_DNA"/>
</dbReference>
<reference evidence="6" key="1">
    <citation type="journal article" date="2022" name="Int. J. Syst. Evol. Microbiol.">
        <title>Anaeromyxobacter oryzae sp. nov., Anaeromyxobacter diazotrophicus sp. nov. and Anaeromyxobacter paludicola sp. nov., isolated from paddy soils.</title>
        <authorList>
            <person name="Itoh H."/>
            <person name="Xu Z."/>
            <person name="Mise K."/>
            <person name="Masuda Y."/>
            <person name="Ushijima N."/>
            <person name="Hayakawa C."/>
            <person name="Shiratori Y."/>
            <person name="Senoo K."/>
        </authorList>
    </citation>
    <scope>NUCLEOTIDE SEQUENCE [LARGE SCALE GENOMIC DNA]</scope>
    <source>
        <strain evidence="6">Red630</strain>
    </source>
</reference>
<dbReference type="CDD" id="cd07185">
    <property type="entry name" value="OmpA_C-like"/>
    <property type="match status" value="1"/>
</dbReference>
<dbReference type="InterPro" id="IPR006665">
    <property type="entry name" value="OmpA-like"/>
</dbReference>
<name>A0ABM7X900_9BACT</name>
<evidence type="ECO:0000313" key="5">
    <source>
        <dbReference type="EMBL" id="BDG08323.1"/>
    </source>
</evidence>
<dbReference type="PANTHER" id="PTHR30329">
    <property type="entry name" value="STATOR ELEMENT OF FLAGELLAR MOTOR COMPLEX"/>
    <property type="match status" value="1"/>
</dbReference>
<dbReference type="Gene3D" id="3.30.1330.60">
    <property type="entry name" value="OmpA-like domain"/>
    <property type="match status" value="1"/>
</dbReference>
<feature type="domain" description="OmpA-like" evidence="4">
    <location>
        <begin position="46"/>
        <end position="171"/>
    </location>
</feature>